<feature type="region of interest" description="Disordered" evidence="1">
    <location>
        <begin position="74"/>
        <end position="99"/>
    </location>
</feature>
<evidence type="ECO:0000313" key="3">
    <source>
        <dbReference type="Proteomes" id="UP000652761"/>
    </source>
</evidence>
<keyword evidence="3" id="KW-1185">Reference proteome</keyword>
<accession>A0A843X4A6</accession>
<feature type="region of interest" description="Disordered" evidence="1">
    <location>
        <begin position="41"/>
        <end position="62"/>
    </location>
</feature>
<sequence>MADQHERFSAVKIKLCGNKAVDLEDLEKHVTRRAQPFYAKPRITSPVHRGPASVPTSSHEDPHACLPAALRCSRGHPASLNRPPPDASAPSREDSMVVA</sequence>
<gene>
    <name evidence="2" type="ORF">Taro_045485</name>
</gene>
<evidence type="ECO:0000256" key="1">
    <source>
        <dbReference type="SAM" id="MobiDB-lite"/>
    </source>
</evidence>
<organism evidence="2 3">
    <name type="scientific">Colocasia esculenta</name>
    <name type="common">Wild taro</name>
    <name type="synonym">Arum esculentum</name>
    <dbReference type="NCBI Taxonomy" id="4460"/>
    <lineage>
        <taxon>Eukaryota</taxon>
        <taxon>Viridiplantae</taxon>
        <taxon>Streptophyta</taxon>
        <taxon>Embryophyta</taxon>
        <taxon>Tracheophyta</taxon>
        <taxon>Spermatophyta</taxon>
        <taxon>Magnoliopsida</taxon>
        <taxon>Liliopsida</taxon>
        <taxon>Araceae</taxon>
        <taxon>Aroideae</taxon>
        <taxon>Colocasieae</taxon>
        <taxon>Colocasia</taxon>
    </lineage>
</organism>
<proteinExistence type="predicted"/>
<comment type="caution">
    <text evidence="2">The sequence shown here is derived from an EMBL/GenBank/DDBJ whole genome shotgun (WGS) entry which is preliminary data.</text>
</comment>
<dbReference type="Proteomes" id="UP000652761">
    <property type="component" value="Unassembled WGS sequence"/>
</dbReference>
<protein>
    <submittedName>
        <fullName evidence="2">Uncharacterized protein</fullName>
    </submittedName>
</protein>
<dbReference type="EMBL" id="NMUH01005360">
    <property type="protein sequence ID" value="MQM12565.1"/>
    <property type="molecule type" value="Genomic_DNA"/>
</dbReference>
<evidence type="ECO:0000313" key="2">
    <source>
        <dbReference type="EMBL" id="MQM12565.1"/>
    </source>
</evidence>
<dbReference type="AlphaFoldDB" id="A0A843X4A6"/>
<name>A0A843X4A6_COLES</name>
<reference evidence="2" key="1">
    <citation type="submission" date="2017-07" db="EMBL/GenBank/DDBJ databases">
        <title>Taro Niue Genome Assembly and Annotation.</title>
        <authorList>
            <person name="Atibalentja N."/>
            <person name="Keating K."/>
            <person name="Fields C.J."/>
        </authorList>
    </citation>
    <scope>NUCLEOTIDE SEQUENCE</scope>
    <source>
        <strain evidence="2">Niue_2</strain>
        <tissue evidence="2">Leaf</tissue>
    </source>
</reference>